<dbReference type="Ensembl" id="ENSOKIT00005115640.1">
    <property type="protein sequence ID" value="ENSOKIP00005107915.1"/>
    <property type="gene ID" value="ENSOKIG00005047284.1"/>
</dbReference>
<keyword evidence="2" id="KW-0812">Transmembrane</keyword>
<evidence type="ECO:0000313" key="3">
    <source>
        <dbReference type="Ensembl" id="ENSOKIP00005107915.1"/>
    </source>
</evidence>
<evidence type="ECO:0000313" key="4">
    <source>
        <dbReference type="Proteomes" id="UP000694557"/>
    </source>
</evidence>
<feature type="compositionally biased region" description="Acidic residues" evidence="1">
    <location>
        <begin position="386"/>
        <end position="410"/>
    </location>
</feature>
<feature type="compositionally biased region" description="Acidic residues" evidence="1">
    <location>
        <begin position="437"/>
        <end position="489"/>
    </location>
</feature>
<dbReference type="AlphaFoldDB" id="A0A8C7L0E5"/>
<keyword evidence="2" id="KW-0472">Membrane</keyword>
<feature type="compositionally biased region" description="Acidic residues" evidence="1">
    <location>
        <begin position="420"/>
        <end position="429"/>
    </location>
</feature>
<feature type="compositionally biased region" description="Basic residues" evidence="1">
    <location>
        <begin position="1"/>
        <end position="12"/>
    </location>
</feature>
<dbReference type="GeneTree" id="ENSGT00390000013981"/>
<name>A0A8C7L0E5_ONCKI</name>
<evidence type="ECO:0000256" key="2">
    <source>
        <dbReference type="SAM" id="Phobius"/>
    </source>
</evidence>
<sequence>MTAKHRGKKNKHNHEDFNNFNHESSEPEARGGNQYTLLFILFVLIVVGGATAAWFCFQQHQTALCLETSVWAGAFKMLFRSKSSFISLQLLSTDGFEHRLNTLEESYELAEKQVGMALAIAEQLKTSDLPTQVLSLHTEMKARLAEMQQATVSADQLTQLQAMLKGKSEEFEAVRLQVEGLARVSTEMAQSVEGLTGSLAEAESKLEEREGLVGTLSATLEGQTSELLGLKEQLAANQAQLEASTVEIASQASVEEQLVTVEQSLQEQNSAAHSLHSELLAQLEAVQKQVAQVTPTGSLTQGLEYQIGSGLGFQTDEPSEEVVEETALAAAEEVEEEEVAEETALAAAEEVKEEEEEVVEETALAAAEEVEEEEEVAEETALAAAEEVEEDADTVAEEVEEEQAAEEEVVEKEAAHLDGEPAEQEDSALTEEQTAPAEEEMVEEQEDLAEAGPEEWLAEENVDQEDSEAEEEQGEVEDEKTEEDEASPEEECKSVLKCISNSNFFVSPILCKECIHLYFKDFTITLLPLLA</sequence>
<feature type="compositionally biased region" description="Acidic residues" evidence="1">
    <location>
        <begin position="368"/>
        <end position="378"/>
    </location>
</feature>
<evidence type="ECO:0000256" key="1">
    <source>
        <dbReference type="SAM" id="MobiDB-lite"/>
    </source>
</evidence>
<reference evidence="3" key="2">
    <citation type="submission" date="2025-09" db="UniProtKB">
        <authorList>
            <consortium name="Ensembl"/>
        </authorList>
    </citation>
    <scope>IDENTIFICATION</scope>
</reference>
<feature type="compositionally biased region" description="Basic and acidic residues" evidence="1">
    <location>
        <begin position="13"/>
        <end position="25"/>
    </location>
</feature>
<feature type="transmembrane region" description="Helical" evidence="2">
    <location>
        <begin position="35"/>
        <end position="55"/>
    </location>
</feature>
<gene>
    <name evidence="3" type="primary">LOC109869708</name>
</gene>
<keyword evidence="2" id="KW-1133">Transmembrane helix</keyword>
<feature type="region of interest" description="Disordered" evidence="1">
    <location>
        <begin position="1"/>
        <end position="25"/>
    </location>
</feature>
<reference evidence="3" key="1">
    <citation type="submission" date="2025-08" db="UniProtKB">
        <authorList>
            <consortium name="Ensembl"/>
        </authorList>
    </citation>
    <scope>IDENTIFICATION</scope>
</reference>
<protein>
    <submittedName>
        <fullName evidence="3">Uncharacterized protein</fullName>
    </submittedName>
</protein>
<feature type="region of interest" description="Disordered" evidence="1">
    <location>
        <begin position="366"/>
        <end position="492"/>
    </location>
</feature>
<dbReference type="Proteomes" id="UP000694557">
    <property type="component" value="Unassembled WGS sequence"/>
</dbReference>
<keyword evidence="4" id="KW-1185">Reference proteome</keyword>
<accession>A0A8C7L0E5</accession>
<organism evidence="3 4">
    <name type="scientific">Oncorhynchus kisutch</name>
    <name type="common">Coho salmon</name>
    <name type="synonym">Salmo kisutch</name>
    <dbReference type="NCBI Taxonomy" id="8019"/>
    <lineage>
        <taxon>Eukaryota</taxon>
        <taxon>Metazoa</taxon>
        <taxon>Chordata</taxon>
        <taxon>Craniata</taxon>
        <taxon>Vertebrata</taxon>
        <taxon>Euteleostomi</taxon>
        <taxon>Actinopterygii</taxon>
        <taxon>Neopterygii</taxon>
        <taxon>Teleostei</taxon>
        <taxon>Protacanthopterygii</taxon>
        <taxon>Salmoniformes</taxon>
        <taxon>Salmonidae</taxon>
        <taxon>Salmoninae</taxon>
        <taxon>Oncorhynchus</taxon>
    </lineage>
</organism>
<proteinExistence type="predicted"/>
<dbReference type="SUPFAM" id="SSF57997">
    <property type="entry name" value="Tropomyosin"/>
    <property type="match status" value="1"/>
</dbReference>